<sequence>MLRPSLASSSAYASPIPDDAPVTIAHSPAFLSDFLFEKHHFATVYIKHIFRSCNNLNVNHVMMSVMVRMGKLCLMKCEVDDVSIFFSDNLIAFNYTSCLSVLQMYLCREILQESYRTDNLSVNCIYKIILL</sequence>
<dbReference type="EMBL" id="AY813841">
    <property type="protein sequence ID" value="AAW25573.1"/>
    <property type="molecule type" value="mRNA"/>
</dbReference>
<accession>Q5DF33</accession>
<proteinExistence type="evidence at transcript level"/>
<organism evidence="1">
    <name type="scientific">Schistosoma japonicum</name>
    <name type="common">Blood fluke</name>
    <dbReference type="NCBI Taxonomy" id="6182"/>
    <lineage>
        <taxon>Eukaryota</taxon>
        <taxon>Metazoa</taxon>
        <taxon>Spiralia</taxon>
        <taxon>Lophotrochozoa</taxon>
        <taxon>Platyhelminthes</taxon>
        <taxon>Trematoda</taxon>
        <taxon>Digenea</taxon>
        <taxon>Strigeidida</taxon>
        <taxon>Schistosomatoidea</taxon>
        <taxon>Schistosomatidae</taxon>
        <taxon>Schistosoma</taxon>
    </lineage>
</organism>
<dbReference type="AlphaFoldDB" id="Q5DF33"/>
<name>Q5DF33_SCHJA</name>
<reference evidence="1" key="1">
    <citation type="submission" date="2004-11" db="EMBL/GenBank/DDBJ databases">
        <title>The full-length cDNA sequences of Schistosoma japonicum genes.</title>
        <authorList>
            <person name="Han Z."/>
        </authorList>
    </citation>
    <scope>NUCLEOTIDE SEQUENCE</scope>
</reference>
<evidence type="ECO:0000313" key="1">
    <source>
        <dbReference type="EMBL" id="AAW25573.1"/>
    </source>
</evidence>
<protein>
    <submittedName>
        <fullName evidence="1">SJCHGC09228 protein</fullName>
    </submittedName>
</protein>
<reference evidence="1" key="2">
    <citation type="journal article" date="2006" name="PLoS Pathog.">
        <title>New perspectives on host-parasite interplay by comparative transcriptomic and proteomic analyses of Schistosoma japonicum.</title>
        <authorList>
            <person name="Liu F."/>
            <person name="Lu J."/>
            <person name="Hu W."/>
            <person name="Wang S.Y."/>
            <person name="Cui S.J."/>
            <person name="Chi M."/>
            <person name="Yan Q."/>
            <person name="Wang X.R."/>
            <person name="Song H.D."/>
            <person name="Xu X.N."/>
            <person name="Wang J.J."/>
            <person name="Zhang X.L."/>
            <person name="Zhang X."/>
            <person name="Wang Z.Q."/>
            <person name="Xue C.L."/>
            <person name="Brindley P.J."/>
            <person name="McManus D.P."/>
            <person name="Yang P.Y."/>
            <person name="Feng Z."/>
            <person name="Chen Z."/>
            <person name="Han Z.G."/>
        </authorList>
    </citation>
    <scope>NUCLEOTIDE SEQUENCE</scope>
</reference>